<proteinExistence type="predicted"/>
<sequence length="138" mass="15803">MEIGGGSKHEGIFITCNVPKGPNKTEEEDQEEHAKTNRKYHHSPVAPTRHMEYGQMEEVYSVFEHRSTTCCLLTSMAQPWNREFYPAACAKVESHDVNFWNYPKAVNRLSYALGMPTICSQFLSLKYLMQELLIATAE</sequence>
<reference evidence="2" key="1">
    <citation type="journal article" date="2021" name="Mol. Plant Microbe Interact.">
        <title>Complete Genome Sequence of the Plant-Pathogenic Fungus Colletotrichum lupini.</title>
        <authorList>
            <person name="Baroncelli R."/>
            <person name="Pensec F."/>
            <person name="Da Lio D."/>
            <person name="Boufleur T."/>
            <person name="Vicente I."/>
            <person name="Sarrocco S."/>
            <person name="Picot A."/>
            <person name="Baraldi E."/>
            <person name="Sukno S."/>
            <person name="Thon M."/>
            <person name="Le Floch G."/>
        </authorList>
    </citation>
    <scope>NUCLEOTIDE SEQUENCE</scope>
    <source>
        <strain evidence="2">IMI 504893</strain>
    </source>
</reference>
<organism evidence="2 3">
    <name type="scientific">Colletotrichum lupini</name>
    <dbReference type="NCBI Taxonomy" id="145971"/>
    <lineage>
        <taxon>Eukaryota</taxon>
        <taxon>Fungi</taxon>
        <taxon>Dikarya</taxon>
        <taxon>Ascomycota</taxon>
        <taxon>Pezizomycotina</taxon>
        <taxon>Sordariomycetes</taxon>
        <taxon>Hypocreomycetidae</taxon>
        <taxon>Glomerellales</taxon>
        <taxon>Glomerellaceae</taxon>
        <taxon>Colletotrichum</taxon>
        <taxon>Colletotrichum acutatum species complex</taxon>
    </lineage>
</organism>
<protein>
    <submittedName>
        <fullName evidence="2">Uncharacterized protein</fullName>
    </submittedName>
</protein>
<evidence type="ECO:0000313" key="2">
    <source>
        <dbReference type="EMBL" id="UQC84980.1"/>
    </source>
</evidence>
<evidence type="ECO:0000256" key="1">
    <source>
        <dbReference type="SAM" id="MobiDB-lite"/>
    </source>
</evidence>
<dbReference type="Proteomes" id="UP000830671">
    <property type="component" value="Chromosome 5"/>
</dbReference>
<dbReference type="AlphaFoldDB" id="A0A9Q8WJL2"/>
<evidence type="ECO:0000313" key="3">
    <source>
        <dbReference type="Proteomes" id="UP000830671"/>
    </source>
</evidence>
<keyword evidence="3" id="KW-1185">Reference proteome</keyword>
<dbReference type="EMBL" id="CP019477">
    <property type="protein sequence ID" value="UQC84980.1"/>
    <property type="molecule type" value="Genomic_DNA"/>
</dbReference>
<dbReference type="GeneID" id="73344462"/>
<feature type="region of interest" description="Disordered" evidence="1">
    <location>
        <begin position="1"/>
        <end position="44"/>
    </location>
</feature>
<dbReference type="KEGG" id="clup:CLUP02_10476"/>
<dbReference type="RefSeq" id="XP_049146597.1">
    <property type="nucleotide sequence ID" value="XM_049289452.1"/>
</dbReference>
<gene>
    <name evidence="2" type="ORF">CLUP02_10476</name>
</gene>
<name>A0A9Q8WJL2_9PEZI</name>
<accession>A0A9Q8WJL2</accession>